<dbReference type="EMBL" id="CP000559">
    <property type="protein sequence ID" value="ABN07844.1"/>
    <property type="molecule type" value="Genomic_DNA"/>
</dbReference>
<dbReference type="KEGG" id="mla:Mlab_1683"/>
<sequence>MEMRMIETNKMKRLPLIEEASRIDEKSISTRLLIISEGFESRSLSWITAQPKNSSLFNEAWVCKYEPSKKSKYQDMIQEVSCRTNNVHTIEFNRFSPTIFEQKLNNHISQIDRFDEIIIDITVMSKILIMILLCSLNRYNKKLTIIYSEPITWSPSLEKYNEEVSKRNICDNDSILTYFGLSSVGVYDIVKTPKLSSIVMQNSPSILIAFLSFNEQLLTVLLNNTNPESIFLINTINERETWREEATIDIHKNIINTSPLYESIQNYKLTDYIGVFEKIAKIYQENNYSNRIIISPTGCKLHAVACALMKNCCSDIHVEYPIPNSYIFEGYSSDEIYKIHQIVFNSYMDDMISIAEEYHLNG</sequence>
<gene>
    <name evidence="1" type="ordered locus">Mlab_1683</name>
</gene>
<keyword evidence="2" id="KW-1185">Reference proteome</keyword>
<evidence type="ECO:0000313" key="1">
    <source>
        <dbReference type="EMBL" id="ABN07844.1"/>
    </source>
</evidence>
<organism evidence="1 2">
    <name type="scientific">Methanocorpusculum labreanum (strain ATCC 43576 / DSM 4855 / Z)</name>
    <dbReference type="NCBI Taxonomy" id="410358"/>
    <lineage>
        <taxon>Archaea</taxon>
        <taxon>Methanobacteriati</taxon>
        <taxon>Methanobacteriota</taxon>
        <taxon>Stenosarchaea group</taxon>
        <taxon>Methanomicrobia</taxon>
        <taxon>Methanomicrobiales</taxon>
        <taxon>Methanocorpusculaceae</taxon>
        <taxon>Methanocorpusculum</taxon>
    </lineage>
</organism>
<reference evidence="1 2" key="1">
    <citation type="journal article" date="2009" name="Stand. Genomic Sci.">
        <title>Complete genome sequence of Methanocorpusculum labreanum type strain Z.</title>
        <authorList>
            <person name="Anderson I.J."/>
            <person name="Sieprawska-Lupa M."/>
            <person name="Goltsman E."/>
            <person name="Lapidus A."/>
            <person name="Copeland A."/>
            <person name="Glavina Del Rio T."/>
            <person name="Tice H."/>
            <person name="Dalin E."/>
            <person name="Barry K."/>
            <person name="Pitluck S."/>
            <person name="Hauser L."/>
            <person name="Land M."/>
            <person name="Lucas S."/>
            <person name="Richardson P."/>
            <person name="Whitman W.B."/>
            <person name="Kyrpides N.C."/>
        </authorList>
    </citation>
    <scope>NUCLEOTIDE SEQUENCE [LARGE SCALE GENOMIC DNA]</scope>
    <source>
        <strain evidence="2">ATCC 43576 / DSM 4855 / Z</strain>
    </source>
</reference>
<dbReference type="Proteomes" id="UP000000365">
    <property type="component" value="Chromosome"/>
</dbReference>
<name>A2SU38_METLZ</name>
<accession>A2SU38</accession>
<protein>
    <submittedName>
        <fullName evidence="1">Uncharacterized protein</fullName>
    </submittedName>
</protein>
<dbReference type="eggNOG" id="arCOG09688">
    <property type="taxonomic scope" value="Archaea"/>
</dbReference>
<dbReference type="HOGENOM" id="CLU_782866_0_0_2"/>
<proteinExistence type="predicted"/>
<dbReference type="AlphaFoldDB" id="A2SU38"/>
<dbReference type="STRING" id="410358.Mlab_1683"/>
<evidence type="ECO:0000313" key="2">
    <source>
        <dbReference type="Proteomes" id="UP000000365"/>
    </source>
</evidence>